<accession>A0A9P5NPW6</accession>
<comment type="caution">
    <text evidence="1">The sequence shown here is derived from an EMBL/GenBank/DDBJ whole genome shotgun (WGS) entry which is preliminary data.</text>
</comment>
<gene>
    <name evidence="1" type="ORF">CPB84DRAFT_1775975</name>
</gene>
<reference evidence="1" key="1">
    <citation type="submission" date="2020-11" db="EMBL/GenBank/DDBJ databases">
        <authorList>
            <consortium name="DOE Joint Genome Institute"/>
            <person name="Ahrendt S."/>
            <person name="Riley R."/>
            <person name="Andreopoulos W."/>
            <person name="LaButti K."/>
            <person name="Pangilinan J."/>
            <person name="Ruiz-duenas F.J."/>
            <person name="Barrasa J.M."/>
            <person name="Sanchez-Garcia M."/>
            <person name="Camarero S."/>
            <person name="Miyauchi S."/>
            <person name="Serrano A."/>
            <person name="Linde D."/>
            <person name="Babiker R."/>
            <person name="Drula E."/>
            <person name="Ayuso-Fernandez I."/>
            <person name="Pacheco R."/>
            <person name="Padilla G."/>
            <person name="Ferreira P."/>
            <person name="Barriuso J."/>
            <person name="Kellner H."/>
            <person name="Castanera R."/>
            <person name="Alfaro M."/>
            <person name="Ramirez L."/>
            <person name="Pisabarro A.G."/>
            <person name="Kuo A."/>
            <person name="Tritt A."/>
            <person name="Lipzen A."/>
            <person name="He G."/>
            <person name="Yan M."/>
            <person name="Ng V."/>
            <person name="Cullen D."/>
            <person name="Martin F."/>
            <person name="Rosso M.-N."/>
            <person name="Henrissat B."/>
            <person name="Hibbett D."/>
            <person name="Martinez A.T."/>
            <person name="Grigoriev I.V."/>
        </authorList>
    </citation>
    <scope>NUCLEOTIDE SEQUENCE</scope>
    <source>
        <strain evidence="1">AH 44721</strain>
    </source>
</reference>
<keyword evidence="2" id="KW-1185">Reference proteome</keyword>
<protein>
    <recommendedName>
        <fullName evidence="3">F-box protein</fullName>
    </recommendedName>
</protein>
<name>A0A9P5NPW6_GYMJU</name>
<proteinExistence type="predicted"/>
<organism evidence="1 2">
    <name type="scientific">Gymnopilus junonius</name>
    <name type="common">Spectacular rustgill mushroom</name>
    <name type="synonym">Gymnopilus spectabilis subsp. junonius</name>
    <dbReference type="NCBI Taxonomy" id="109634"/>
    <lineage>
        <taxon>Eukaryota</taxon>
        <taxon>Fungi</taxon>
        <taxon>Dikarya</taxon>
        <taxon>Basidiomycota</taxon>
        <taxon>Agaricomycotina</taxon>
        <taxon>Agaricomycetes</taxon>
        <taxon>Agaricomycetidae</taxon>
        <taxon>Agaricales</taxon>
        <taxon>Agaricineae</taxon>
        <taxon>Hymenogastraceae</taxon>
        <taxon>Gymnopilus</taxon>
    </lineage>
</organism>
<dbReference type="AlphaFoldDB" id="A0A9P5NPW6"/>
<evidence type="ECO:0008006" key="3">
    <source>
        <dbReference type="Google" id="ProtNLM"/>
    </source>
</evidence>
<sequence length="196" mass="22158">MRVDVTVGIQIPWKTFVSLNVCQRLECLDVCIDHLTAERLGRMCGKGEWHALAALGLYCNRVKLGETGLSLYDLRILAEHCPSLTILDITLETLAKTADDIQVLRDAVTKDRLQSKTNLRTLHIAPLTSRPDDLSSEAAQKNTRDAVAVARYIYWLFPYINEVSFPTTCDWFGGIINMLKGFRSIRREENSTENTN</sequence>
<dbReference type="EMBL" id="JADNYJ010000036">
    <property type="protein sequence ID" value="KAF8902389.1"/>
    <property type="molecule type" value="Genomic_DNA"/>
</dbReference>
<evidence type="ECO:0000313" key="1">
    <source>
        <dbReference type="EMBL" id="KAF8902389.1"/>
    </source>
</evidence>
<dbReference type="Proteomes" id="UP000724874">
    <property type="component" value="Unassembled WGS sequence"/>
</dbReference>
<evidence type="ECO:0000313" key="2">
    <source>
        <dbReference type="Proteomes" id="UP000724874"/>
    </source>
</evidence>